<evidence type="ECO:0000259" key="6">
    <source>
        <dbReference type="SMART" id="SM00893"/>
    </source>
</evidence>
<dbReference type="Gene3D" id="3.40.50.620">
    <property type="entry name" value="HUPs"/>
    <property type="match status" value="1"/>
</dbReference>
<accession>A0A3B1CQP5</accession>
<keyword evidence="2" id="KW-0813">Transport</keyword>
<proteinExistence type="inferred from homology"/>
<dbReference type="InterPro" id="IPR014730">
    <property type="entry name" value="ETF_a/b_N"/>
</dbReference>
<dbReference type="Pfam" id="PF00766">
    <property type="entry name" value="ETF_alpha"/>
    <property type="match status" value="1"/>
</dbReference>
<dbReference type="PIRSF" id="PIRSF000089">
    <property type="entry name" value="Electra_flavoP_a"/>
    <property type="match status" value="1"/>
</dbReference>
<evidence type="ECO:0000256" key="4">
    <source>
        <dbReference type="ARBA" id="ARBA00022827"/>
    </source>
</evidence>
<keyword evidence="3" id="KW-0285">Flavoprotein</keyword>
<evidence type="ECO:0000256" key="2">
    <source>
        <dbReference type="ARBA" id="ARBA00022448"/>
    </source>
</evidence>
<evidence type="ECO:0000256" key="1">
    <source>
        <dbReference type="ARBA" id="ARBA00005817"/>
    </source>
</evidence>
<dbReference type="Pfam" id="PF01012">
    <property type="entry name" value="ETF"/>
    <property type="match status" value="1"/>
</dbReference>
<dbReference type="CDD" id="cd01715">
    <property type="entry name" value="ETF_alpha"/>
    <property type="match status" value="1"/>
</dbReference>
<comment type="similarity">
    <text evidence="1">Belongs to the ETF alpha-subunit/FixB family.</text>
</comment>
<evidence type="ECO:0000256" key="3">
    <source>
        <dbReference type="ARBA" id="ARBA00022630"/>
    </source>
</evidence>
<feature type="non-terminal residue" evidence="7">
    <location>
        <position position="328"/>
    </location>
</feature>
<keyword evidence="4" id="KW-0274">FAD</keyword>
<dbReference type="PROSITE" id="PS00696">
    <property type="entry name" value="ETF_ALPHA"/>
    <property type="match status" value="1"/>
</dbReference>
<dbReference type="PANTHER" id="PTHR43153:SF1">
    <property type="entry name" value="ELECTRON TRANSFER FLAVOPROTEIN SUBUNIT ALPHA, MITOCHONDRIAL"/>
    <property type="match status" value="1"/>
</dbReference>
<evidence type="ECO:0000256" key="5">
    <source>
        <dbReference type="ARBA" id="ARBA00022982"/>
    </source>
</evidence>
<dbReference type="PANTHER" id="PTHR43153">
    <property type="entry name" value="ELECTRON TRANSFER FLAVOPROTEIN ALPHA"/>
    <property type="match status" value="1"/>
</dbReference>
<dbReference type="SMART" id="SM00893">
    <property type="entry name" value="ETF"/>
    <property type="match status" value="1"/>
</dbReference>
<dbReference type="SUPFAM" id="SSF52402">
    <property type="entry name" value="Adenine nucleotide alpha hydrolases-like"/>
    <property type="match status" value="1"/>
</dbReference>
<dbReference type="InterPro" id="IPR001308">
    <property type="entry name" value="ETF_a/FixB"/>
</dbReference>
<dbReference type="SUPFAM" id="SSF52467">
    <property type="entry name" value="DHS-like NAD/FAD-binding domain"/>
    <property type="match status" value="1"/>
</dbReference>
<dbReference type="Gene3D" id="3.40.50.1220">
    <property type="entry name" value="TPP-binding domain"/>
    <property type="match status" value="1"/>
</dbReference>
<dbReference type="GO" id="GO:0050660">
    <property type="term" value="F:flavin adenine dinucleotide binding"/>
    <property type="evidence" value="ECO:0007669"/>
    <property type="project" value="InterPro"/>
</dbReference>
<keyword evidence="5" id="KW-0249">Electron transport</keyword>
<dbReference type="GO" id="GO:0009055">
    <property type="term" value="F:electron transfer activity"/>
    <property type="evidence" value="ECO:0007669"/>
    <property type="project" value="InterPro"/>
</dbReference>
<evidence type="ECO:0000313" key="7">
    <source>
        <dbReference type="EMBL" id="VAX32886.1"/>
    </source>
</evidence>
<dbReference type="InterPro" id="IPR014731">
    <property type="entry name" value="ETF_asu_C"/>
</dbReference>
<dbReference type="InterPro" id="IPR033947">
    <property type="entry name" value="ETF_alpha_N"/>
</dbReference>
<dbReference type="EMBL" id="UOGG01000227">
    <property type="protein sequence ID" value="VAX32886.1"/>
    <property type="molecule type" value="Genomic_DNA"/>
</dbReference>
<dbReference type="FunFam" id="3.40.50.1220:FF:000001">
    <property type="entry name" value="Electron transfer flavoprotein, alpha subunit"/>
    <property type="match status" value="1"/>
</dbReference>
<feature type="domain" description="Electron transfer flavoprotein alpha/beta-subunit N-terminal" evidence="6">
    <location>
        <begin position="13"/>
        <end position="203"/>
    </location>
</feature>
<dbReference type="InterPro" id="IPR029035">
    <property type="entry name" value="DHS-like_NAD/FAD-binding_dom"/>
</dbReference>
<sequence length="328" mass="34769">MEGLHRVNNSRQIFAVVEHAEGKVKTVSFEVLHAARLLADQMAGQVVAIYMGAEAETEVDCRNFIEYGADRVLVLRHPQLAHYTVFAHLEALLTAIASRQPEVVLLSATTHGKEIAAALSARLDTGLATDCVALDFDSGEGLKVIRPVNSGKAISTLVFDSARPQIATLRANVFRGPGPDASRSGEVECLDVEVPENSLLARVANIVQETGQSLDISEARIVVSGGLGMQNAENFKLLQELADVLGAAVGASRPVVDDGWRDYSSQVGQTGRTVSPDLYIACGISGAVQHLAGMSSSKCIVAINKDPNAPIFSVADYGIVGDVLEVLP</sequence>
<organism evidence="7">
    <name type="scientific">hydrothermal vent metagenome</name>
    <dbReference type="NCBI Taxonomy" id="652676"/>
    <lineage>
        <taxon>unclassified sequences</taxon>
        <taxon>metagenomes</taxon>
        <taxon>ecological metagenomes</taxon>
    </lineage>
</organism>
<dbReference type="AlphaFoldDB" id="A0A3B1CQP5"/>
<gene>
    <name evidence="7" type="ORF">MNBD_NITROSPINAE05-33</name>
</gene>
<dbReference type="InterPro" id="IPR018206">
    <property type="entry name" value="ETF_asu_C_CS"/>
</dbReference>
<dbReference type="GO" id="GO:0033539">
    <property type="term" value="P:fatty acid beta-oxidation using acyl-CoA dehydrogenase"/>
    <property type="evidence" value="ECO:0007669"/>
    <property type="project" value="TreeGrafter"/>
</dbReference>
<protein>
    <submittedName>
        <fullName evidence="7">Electron transfer flavoprotein, alpha subunit</fullName>
    </submittedName>
</protein>
<dbReference type="InterPro" id="IPR014729">
    <property type="entry name" value="Rossmann-like_a/b/a_fold"/>
</dbReference>
<name>A0A3B1CQP5_9ZZZZ</name>
<reference evidence="7" key="1">
    <citation type="submission" date="2018-06" db="EMBL/GenBank/DDBJ databases">
        <authorList>
            <person name="Zhirakovskaya E."/>
        </authorList>
    </citation>
    <scope>NUCLEOTIDE SEQUENCE</scope>
</reference>